<feature type="region of interest" description="Disordered" evidence="8">
    <location>
        <begin position="304"/>
        <end position="361"/>
    </location>
</feature>
<dbReference type="AlphaFoldDB" id="A0AAD5SD42"/>
<organism evidence="10 11">
    <name type="scientific">Rhizophlyctis rosea</name>
    <dbReference type="NCBI Taxonomy" id="64517"/>
    <lineage>
        <taxon>Eukaryota</taxon>
        <taxon>Fungi</taxon>
        <taxon>Fungi incertae sedis</taxon>
        <taxon>Chytridiomycota</taxon>
        <taxon>Chytridiomycota incertae sedis</taxon>
        <taxon>Chytridiomycetes</taxon>
        <taxon>Rhizophlyctidales</taxon>
        <taxon>Rhizophlyctidaceae</taxon>
        <taxon>Rhizophlyctis</taxon>
    </lineage>
</organism>
<keyword evidence="5" id="KW-0238">DNA-binding</keyword>
<evidence type="ECO:0000256" key="6">
    <source>
        <dbReference type="ARBA" id="ARBA00023163"/>
    </source>
</evidence>
<keyword evidence="3" id="KW-0862">Zinc</keyword>
<dbReference type="InterPro" id="IPR053045">
    <property type="entry name" value="Zinc_cluster_trans_reg"/>
</dbReference>
<dbReference type="GO" id="GO:0000981">
    <property type="term" value="F:DNA-binding transcription factor activity, RNA polymerase II-specific"/>
    <property type="evidence" value="ECO:0007669"/>
    <property type="project" value="InterPro"/>
</dbReference>
<keyword evidence="2" id="KW-0479">Metal-binding</keyword>
<feature type="region of interest" description="Disordered" evidence="8">
    <location>
        <begin position="180"/>
        <end position="219"/>
    </location>
</feature>
<dbReference type="InterPro" id="IPR036864">
    <property type="entry name" value="Zn2-C6_fun-type_DNA-bd_sf"/>
</dbReference>
<feature type="region of interest" description="Disordered" evidence="8">
    <location>
        <begin position="93"/>
        <end position="140"/>
    </location>
</feature>
<evidence type="ECO:0000256" key="7">
    <source>
        <dbReference type="ARBA" id="ARBA00023242"/>
    </source>
</evidence>
<feature type="compositionally biased region" description="Low complexity" evidence="8">
    <location>
        <begin position="315"/>
        <end position="346"/>
    </location>
</feature>
<dbReference type="Pfam" id="PF24990">
    <property type="entry name" value="PAS_13"/>
    <property type="match status" value="1"/>
</dbReference>
<gene>
    <name evidence="10" type="ORF">HK097_006024</name>
</gene>
<keyword evidence="11" id="KW-1185">Reference proteome</keyword>
<dbReference type="PANTHER" id="PTHR31986">
    <property type="entry name" value="REGULATOR OF DRUG SENSITIVITY 2"/>
    <property type="match status" value="1"/>
</dbReference>
<proteinExistence type="predicted"/>
<dbReference type="PROSITE" id="PS00463">
    <property type="entry name" value="ZN2_CY6_FUNGAL_1"/>
    <property type="match status" value="1"/>
</dbReference>
<keyword evidence="6" id="KW-0804">Transcription</keyword>
<feature type="compositionally biased region" description="Polar residues" evidence="8">
    <location>
        <begin position="1"/>
        <end position="12"/>
    </location>
</feature>
<dbReference type="Gene3D" id="4.10.240.10">
    <property type="entry name" value="Zn(2)-C6 fungal-type DNA-binding domain"/>
    <property type="match status" value="1"/>
</dbReference>
<dbReference type="InterPro" id="IPR056751">
    <property type="entry name" value="PAS_13"/>
</dbReference>
<feature type="region of interest" description="Disordered" evidence="8">
    <location>
        <begin position="1"/>
        <end position="20"/>
    </location>
</feature>
<reference evidence="10" key="1">
    <citation type="submission" date="2020-05" db="EMBL/GenBank/DDBJ databases">
        <title>Phylogenomic resolution of chytrid fungi.</title>
        <authorList>
            <person name="Stajich J.E."/>
            <person name="Amses K."/>
            <person name="Simmons R."/>
            <person name="Seto K."/>
            <person name="Myers J."/>
            <person name="Bonds A."/>
            <person name="Quandt C.A."/>
            <person name="Barry K."/>
            <person name="Liu P."/>
            <person name="Grigoriev I."/>
            <person name="Longcore J.E."/>
            <person name="James T.Y."/>
        </authorList>
    </citation>
    <scope>NUCLEOTIDE SEQUENCE</scope>
    <source>
        <strain evidence="10">JEL0318</strain>
    </source>
</reference>
<feature type="non-terminal residue" evidence="10">
    <location>
        <position position="549"/>
    </location>
</feature>
<feature type="compositionally biased region" description="Low complexity" evidence="8">
    <location>
        <begin position="93"/>
        <end position="132"/>
    </location>
</feature>
<comment type="caution">
    <text evidence="10">The sequence shown here is derived from an EMBL/GenBank/DDBJ whole genome shotgun (WGS) entry which is preliminary data.</text>
</comment>
<dbReference type="SUPFAM" id="SSF55785">
    <property type="entry name" value="PYP-like sensor domain (PAS domain)"/>
    <property type="match status" value="1"/>
</dbReference>
<dbReference type="PANTHER" id="PTHR31986:SF7">
    <property type="entry name" value="REGULATOR OF DRUG SENSITIVITY 2"/>
    <property type="match status" value="1"/>
</dbReference>
<dbReference type="SMART" id="SM00066">
    <property type="entry name" value="GAL4"/>
    <property type="match status" value="1"/>
</dbReference>
<dbReference type="GO" id="GO:0000977">
    <property type="term" value="F:RNA polymerase II transcription regulatory region sequence-specific DNA binding"/>
    <property type="evidence" value="ECO:0007669"/>
    <property type="project" value="TreeGrafter"/>
</dbReference>
<dbReference type="SUPFAM" id="SSF57701">
    <property type="entry name" value="Zn2/Cys6 DNA-binding domain"/>
    <property type="match status" value="1"/>
</dbReference>
<feature type="domain" description="Zn(2)-C6 fungal-type" evidence="9">
    <location>
        <begin position="148"/>
        <end position="177"/>
    </location>
</feature>
<comment type="subcellular location">
    <subcellularLocation>
        <location evidence="1">Nucleus</location>
    </subcellularLocation>
</comment>
<evidence type="ECO:0000256" key="4">
    <source>
        <dbReference type="ARBA" id="ARBA00023015"/>
    </source>
</evidence>
<dbReference type="InterPro" id="IPR035965">
    <property type="entry name" value="PAS-like_dom_sf"/>
</dbReference>
<dbReference type="InterPro" id="IPR001138">
    <property type="entry name" value="Zn2Cys6_DnaBD"/>
</dbReference>
<dbReference type="GO" id="GO:0008270">
    <property type="term" value="F:zinc ion binding"/>
    <property type="evidence" value="ECO:0007669"/>
    <property type="project" value="InterPro"/>
</dbReference>
<dbReference type="Pfam" id="PF00172">
    <property type="entry name" value="Zn_clus"/>
    <property type="match status" value="1"/>
</dbReference>
<keyword evidence="4" id="KW-0805">Transcription regulation</keyword>
<evidence type="ECO:0000256" key="1">
    <source>
        <dbReference type="ARBA" id="ARBA00004123"/>
    </source>
</evidence>
<evidence type="ECO:0000259" key="9">
    <source>
        <dbReference type="PROSITE" id="PS50048"/>
    </source>
</evidence>
<evidence type="ECO:0000256" key="2">
    <source>
        <dbReference type="ARBA" id="ARBA00022723"/>
    </source>
</evidence>
<dbReference type="FunFam" id="4.10.240.10:FF:000002">
    <property type="entry name" value="Zn cluster transcription factor Rds2"/>
    <property type="match status" value="1"/>
</dbReference>
<dbReference type="CDD" id="cd00067">
    <property type="entry name" value="GAL4"/>
    <property type="match status" value="1"/>
</dbReference>
<sequence>MAAYMTSLSRTPSAGGHTVLGAGQQPINVARSLSAPAVGTNGTNHGIPILTPHVLSPPTQYLPVAGITQLQQQPPNTTLVTLGQPPVQTLIQTSPQSQAQPLLQSTAMPPPQQQHAQKQTLTTKQQQMLAQAEESRRNYAKRRKVSHACVYCRRSHMTCDEGRPCQRCIKRKIAHKCHDSVPTEGSHAHSQHIDNSTTDAALTPPPSGVPGSEGSGVVQSLSSNDATLAAAGAALSSAQSSLAQDLQSLTSTPVIDTASYTFPPISPFPAYFANEFAGNEYSILTEFLAGLDSTFQSQMGPMAVPGVAMNGPGAQSQIQQQQQPSLATSSAVPPQQVQSQQPAATQPGPPPITPPIRSNLPSDPTLSATEKFLITAADPGFDGPSPTSISYHDRLSTVLNAKFEAGLLKPYNYVSSYTRLQRYMDTHMSPPSRQRILSILSLFRPQFRSVAQCLTDIDLVLVEEAFERLLLDYDRVFSSMGIPAALWRRTGEIYKVNREFCSLVGVGMEELREGRRCIYELMSEESAVNYWEKYGSIAFDADQKAVLTS</sequence>
<dbReference type="Proteomes" id="UP001212841">
    <property type="component" value="Unassembled WGS sequence"/>
</dbReference>
<evidence type="ECO:0000313" key="10">
    <source>
        <dbReference type="EMBL" id="KAJ3052588.1"/>
    </source>
</evidence>
<protein>
    <recommendedName>
        <fullName evidence="9">Zn(2)-C6 fungal-type domain-containing protein</fullName>
    </recommendedName>
</protein>
<evidence type="ECO:0000256" key="5">
    <source>
        <dbReference type="ARBA" id="ARBA00023125"/>
    </source>
</evidence>
<feature type="compositionally biased region" description="Low complexity" evidence="8">
    <location>
        <begin position="209"/>
        <end position="219"/>
    </location>
</feature>
<dbReference type="PROSITE" id="PS50048">
    <property type="entry name" value="ZN2_CY6_FUNGAL_2"/>
    <property type="match status" value="1"/>
</dbReference>
<accession>A0AAD5SD42</accession>
<name>A0AAD5SD42_9FUNG</name>
<dbReference type="EMBL" id="JADGJD010000282">
    <property type="protein sequence ID" value="KAJ3052588.1"/>
    <property type="molecule type" value="Genomic_DNA"/>
</dbReference>
<evidence type="ECO:0000313" key="11">
    <source>
        <dbReference type="Proteomes" id="UP001212841"/>
    </source>
</evidence>
<dbReference type="GO" id="GO:0005634">
    <property type="term" value="C:nucleus"/>
    <property type="evidence" value="ECO:0007669"/>
    <property type="project" value="UniProtKB-SubCell"/>
</dbReference>
<keyword evidence="7" id="KW-0539">Nucleus</keyword>
<evidence type="ECO:0000256" key="8">
    <source>
        <dbReference type="SAM" id="MobiDB-lite"/>
    </source>
</evidence>
<evidence type="ECO:0000256" key="3">
    <source>
        <dbReference type="ARBA" id="ARBA00022833"/>
    </source>
</evidence>